<gene>
    <name evidence="2" type="ORF">GCM10009798_30900</name>
</gene>
<dbReference type="PROSITE" id="PS51186">
    <property type="entry name" value="GNAT"/>
    <property type="match status" value="1"/>
</dbReference>
<dbReference type="PANTHER" id="PTHR43441:SF6">
    <property type="entry name" value="N-ACETYLTRANSFERASE DOMAIN-CONTAINING PROTEIN"/>
    <property type="match status" value="1"/>
</dbReference>
<proteinExistence type="predicted"/>
<dbReference type="EMBL" id="BAAAPB010000003">
    <property type="protein sequence ID" value="GAA1968292.1"/>
    <property type="molecule type" value="Genomic_DNA"/>
</dbReference>
<dbReference type="CDD" id="cd04301">
    <property type="entry name" value="NAT_SF"/>
    <property type="match status" value="1"/>
</dbReference>
<dbReference type="InterPro" id="IPR016181">
    <property type="entry name" value="Acyl_CoA_acyltransferase"/>
</dbReference>
<feature type="domain" description="N-acetyltransferase" evidence="1">
    <location>
        <begin position="26"/>
        <end position="180"/>
    </location>
</feature>
<dbReference type="Proteomes" id="UP001500571">
    <property type="component" value="Unassembled WGS sequence"/>
</dbReference>
<dbReference type="InterPro" id="IPR000182">
    <property type="entry name" value="GNAT_dom"/>
</dbReference>
<accession>A0ABN2RFH5</accession>
<dbReference type="Gene3D" id="3.40.630.30">
    <property type="match status" value="1"/>
</dbReference>
<dbReference type="PANTHER" id="PTHR43441">
    <property type="entry name" value="RIBOSOMAL-PROTEIN-SERINE ACETYLTRANSFERASE"/>
    <property type="match status" value="1"/>
</dbReference>
<organism evidence="2 3">
    <name type="scientific">Nocardioides panacihumi</name>
    <dbReference type="NCBI Taxonomy" id="400774"/>
    <lineage>
        <taxon>Bacteria</taxon>
        <taxon>Bacillati</taxon>
        <taxon>Actinomycetota</taxon>
        <taxon>Actinomycetes</taxon>
        <taxon>Propionibacteriales</taxon>
        <taxon>Nocardioidaceae</taxon>
        <taxon>Nocardioides</taxon>
    </lineage>
</organism>
<reference evidence="2 3" key="1">
    <citation type="journal article" date="2019" name="Int. J. Syst. Evol. Microbiol.">
        <title>The Global Catalogue of Microorganisms (GCM) 10K type strain sequencing project: providing services to taxonomists for standard genome sequencing and annotation.</title>
        <authorList>
            <consortium name="The Broad Institute Genomics Platform"/>
            <consortium name="The Broad Institute Genome Sequencing Center for Infectious Disease"/>
            <person name="Wu L."/>
            <person name="Ma J."/>
        </authorList>
    </citation>
    <scope>NUCLEOTIDE SEQUENCE [LARGE SCALE GENOMIC DNA]</scope>
    <source>
        <strain evidence="2 3">JCM 15309</strain>
    </source>
</reference>
<dbReference type="InterPro" id="IPR051908">
    <property type="entry name" value="Ribosomal_N-acetyltransferase"/>
</dbReference>
<dbReference type="Pfam" id="PF00583">
    <property type="entry name" value="Acetyltransf_1"/>
    <property type="match status" value="1"/>
</dbReference>
<dbReference type="SUPFAM" id="SSF55729">
    <property type="entry name" value="Acyl-CoA N-acyltransferases (Nat)"/>
    <property type="match status" value="1"/>
</dbReference>
<dbReference type="RefSeq" id="WP_344046277.1">
    <property type="nucleotide sequence ID" value="NZ_BAAAPB010000003.1"/>
</dbReference>
<sequence>MTSVRIVQLDLEAIRALAGGDLDAAQRLAPAGGDLDAAQRLAPVPLSPWLVSEHPRSVWRRRAAQVVETPADLAWVTGLIVADEIGQAVGAGGFHAAPDEHGMVEAGYGVDPDFQRRGYARATLRTLIARARSEPAARVFRLTISPDNGPSLALARQFPFVEVGEQWDDEDGLETIYEMPVV</sequence>
<evidence type="ECO:0000313" key="2">
    <source>
        <dbReference type="EMBL" id="GAA1968292.1"/>
    </source>
</evidence>
<comment type="caution">
    <text evidence="2">The sequence shown here is derived from an EMBL/GenBank/DDBJ whole genome shotgun (WGS) entry which is preliminary data.</text>
</comment>
<evidence type="ECO:0000259" key="1">
    <source>
        <dbReference type="PROSITE" id="PS51186"/>
    </source>
</evidence>
<evidence type="ECO:0000313" key="3">
    <source>
        <dbReference type="Proteomes" id="UP001500571"/>
    </source>
</evidence>
<name>A0ABN2RFH5_9ACTN</name>
<protein>
    <recommendedName>
        <fullName evidence="1">N-acetyltransferase domain-containing protein</fullName>
    </recommendedName>
</protein>
<keyword evidence="3" id="KW-1185">Reference proteome</keyword>